<comment type="caution">
    <text evidence="2">The sequence shown here is derived from an EMBL/GenBank/DDBJ whole genome shotgun (WGS) entry which is preliminary data.</text>
</comment>
<protein>
    <submittedName>
        <fullName evidence="2">Uncharacterized protein</fullName>
    </submittedName>
</protein>
<dbReference type="Proteomes" id="UP000191342">
    <property type="component" value="Unassembled WGS sequence"/>
</dbReference>
<reference evidence="3" key="1">
    <citation type="journal article" date="2017" name="Nat. Microbiol.">
        <title>Global analysis of biosynthetic gene clusters reveals vast potential of secondary metabolite production in Penicillium species.</title>
        <authorList>
            <person name="Nielsen J.C."/>
            <person name="Grijseels S."/>
            <person name="Prigent S."/>
            <person name="Ji B."/>
            <person name="Dainat J."/>
            <person name="Nielsen K.F."/>
            <person name="Frisvad J.C."/>
            <person name="Workman M."/>
            <person name="Nielsen J."/>
        </authorList>
    </citation>
    <scope>NUCLEOTIDE SEQUENCE [LARGE SCALE GENOMIC DNA]</scope>
    <source>
        <strain evidence="3">IBT 14082</strain>
    </source>
</reference>
<accession>A0A1V6TXN4</accession>
<keyword evidence="3" id="KW-1185">Reference proteome</keyword>
<organism evidence="2 3">
    <name type="scientific">Penicillium flavigenum</name>
    <dbReference type="NCBI Taxonomy" id="254877"/>
    <lineage>
        <taxon>Eukaryota</taxon>
        <taxon>Fungi</taxon>
        <taxon>Dikarya</taxon>
        <taxon>Ascomycota</taxon>
        <taxon>Pezizomycotina</taxon>
        <taxon>Eurotiomycetes</taxon>
        <taxon>Eurotiomycetidae</taxon>
        <taxon>Eurotiales</taxon>
        <taxon>Aspergillaceae</taxon>
        <taxon>Penicillium</taxon>
    </lineage>
</organism>
<gene>
    <name evidence="2" type="ORF">PENFLA_c002G04719</name>
</gene>
<feature type="compositionally biased region" description="Polar residues" evidence="1">
    <location>
        <begin position="108"/>
        <end position="118"/>
    </location>
</feature>
<dbReference type="AlphaFoldDB" id="A0A1V6TXN4"/>
<evidence type="ECO:0000256" key="1">
    <source>
        <dbReference type="SAM" id="MobiDB-lite"/>
    </source>
</evidence>
<feature type="region of interest" description="Disordered" evidence="1">
    <location>
        <begin position="93"/>
        <end position="118"/>
    </location>
</feature>
<sequence length="118" mass="12890">MIIDRFLYTYNLSCRKDSDTNEYCDEVFVSWLNGSQLTAAQNCSDCMLGVMQIQLGSQFGYDEGFEDDFKSLTSSCSATSYTIEPPSTYARASSTAASSNSATPVSTCSDPYTVQAND</sequence>
<name>A0A1V6TXN4_9EURO</name>
<feature type="compositionally biased region" description="Low complexity" evidence="1">
    <location>
        <begin position="93"/>
        <end position="107"/>
    </location>
</feature>
<dbReference type="STRING" id="254877.A0A1V6TXN4"/>
<dbReference type="EMBL" id="MLQL01000002">
    <property type="protein sequence ID" value="OQE30986.1"/>
    <property type="molecule type" value="Genomic_DNA"/>
</dbReference>
<evidence type="ECO:0000313" key="2">
    <source>
        <dbReference type="EMBL" id="OQE30986.1"/>
    </source>
</evidence>
<dbReference type="OrthoDB" id="5985073at2759"/>
<evidence type="ECO:0000313" key="3">
    <source>
        <dbReference type="Proteomes" id="UP000191342"/>
    </source>
</evidence>
<proteinExistence type="predicted"/>